<dbReference type="InterPro" id="IPR001712">
    <property type="entry name" value="T3SS_FHIPEP"/>
</dbReference>
<dbReference type="PIRSF" id="PIRSF005419">
    <property type="entry name" value="FlhA"/>
    <property type="match status" value="1"/>
</dbReference>
<evidence type="ECO:0000256" key="3">
    <source>
        <dbReference type="ARBA" id="ARBA00022475"/>
    </source>
</evidence>
<dbReference type="InterPro" id="IPR042193">
    <property type="entry name" value="FHIPEP_3"/>
</dbReference>
<dbReference type="Gene3D" id="3.40.50.12790">
    <property type="entry name" value="FHIPEP family, domain 4"/>
    <property type="match status" value="1"/>
</dbReference>
<dbReference type="OrthoDB" id="9759185at2"/>
<sequence length="686" mass="75009">MITQNPLTNFLKYSDILVAVGIVTIVVMMIIPLPAFLLDILLAFNITFALIIVMVAVYNVEALQFSVFPSLLLITTLFRLALNVSSTRLILLDGYAGEVITAFGNFVVGGNPVVGFIVFVILIIIQFIVITKGAERVAEVAARFTLDAMPGKQMSIDADLNAGLITDAEARQRRKNIQREADFYGAMDGASKFVKGDAIAAIIIIIINIVGGFVIGMVQRNLNAVQALETYTLLTVGEGLVNQIPALLISTATGIVVTRAASEANLGQDIASQILTNPRVFFLASCVLALLGIVPGLPGVPFFLLSVFAAGIAYALHKTEKTAAQLEVSRQEQKEMEEVRKPENIVSLLQVDPMELEIGYSLIPIVDVSQGGDLLDRVVMIRRQCALELGLIVPTIRIRDNIQLKPNAYVIKLRGIEIAKGELLLDHYLAMNPGTVYEEVPGLETVEPAFGLPALWIQEAVRERAELAGYTVVDPISVLATHLTEVIKTHAAEILGRQEVQTLIDAVKQTNPVLVEEIVPNLLSLGEIQKVLANLLRERLSIRDMVTILETLANYAPLTKDTEILTEYVRHALARQITRQYTHNNTLTCLTVDPQLENMITGAVQRTEQGTYVALEPHIVQAVINSLTNELPKLTGLGFLPIVLTSPSARLYFRKLTERVAPNLIVLSYAELEPKIEVQALGVVKV</sequence>
<comment type="subcellular location">
    <subcellularLocation>
        <location evidence="1 7">Cell membrane</location>
        <topology evidence="1 7">Multi-pass membrane protein</topology>
    </subcellularLocation>
</comment>
<feature type="transmembrane region" description="Helical" evidence="7">
    <location>
        <begin position="240"/>
        <end position="262"/>
    </location>
</feature>
<evidence type="ECO:0000256" key="5">
    <source>
        <dbReference type="ARBA" id="ARBA00022989"/>
    </source>
</evidence>
<comment type="caution">
    <text evidence="8">The sequence shown here is derived from an EMBL/GenBank/DDBJ whole genome shotgun (WGS) entry which is preliminary data.</text>
</comment>
<evidence type="ECO:0000256" key="2">
    <source>
        <dbReference type="ARBA" id="ARBA00008835"/>
    </source>
</evidence>
<dbReference type="NCBIfam" id="TIGR01398">
    <property type="entry name" value="FlhA"/>
    <property type="match status" value="1"/>
</dbReference>
<dbReference type="InterPro" id="IPR006301">
    <property type="entry name" value="FlhA"/>
</dbReference>
<keyword evidence="3 7" id="KW-1003">Cell membrane</keyword>
<dbReference type="RefSeq" id="WP_007288419.1">
    <property type="nucleotide sequence ID" value="NZ_AAWL01000002.1"/>
</dbReference>
<evidence type="ECO:0000256" key="1">
    <source>
        <dbReference type="ARBA" id="ARBA00004651"/>
    </source>
</evidence>
<reference evidence="8 9" key="2">
    <citation type="submission" date="2007-01" db="EMBL/GenBank/DDBJ databases">
        <title>Sequencing of the draft genome and assembly of Thermosinus carboxydivorans Nor1.</title>
        <authorList>
            <consortium name="US DOE Joint Genome Institute (JGI-PGF)"/>
            <person name="Copeland A."/>
            <person name="Lucas S."/>
            <person name="Lapidus A."/>
            <person name="Barry K."/>
            <person name="Glavina del Rio T."/>
            <person name="Dalin E."/>
            <person name="Tice H."/>
            <person name="Bruce D."/>
            <person name="Pitluck S."/>
            <person name="Richardson P."/>
        </authorList>
    </citation>
    <scope>NUCLEOTIDE SEQUENCE [LARGE SCALE GENOMIC DNA]</scope>
    <source>
        <strain evidence="8 9">Nor1</strain>
    </source>
</reference>
<feature type="transmembrane region" description="Helical" evidence="7">
    <location>
        <begin position="40"/>
        <end position="58"/>
    </location>
</feature>
<feature type="transmembrane region" description="Helical" evidence="7">
    <location>
        <begin position="274"/>
        <end position="294"/>
    </location>
</feature>
<evidence type="ECO:0000313" key="8">
    <source>
        <dbReference type="EMBL" id="EAX48648.1"/>
    </source>
</evidence>
<dbReference type="InterPro" id="IPR042196">
    <property type="entry name" value="FHIPEP_4"/>
</dbReference>
<keyword evidence="6 7" id="KW-0472">Membrane</keyword>
<dbReference type="Pfam" id="PF00771">
    <property type="entry name" value="FHIPEP"/>
    <property type="match status" value="1"/>
</dbReference>
<dbReference type="PRINTS" id="PR00949">
    <property type="entry name" value="TYPE3IMAPROT"/>
</dbReference>
<comment type="similarity">
    <text evidence="2 7">Belongs to the FHIPEP (flagella/HR/invasion proteins export pore) family.</text>
</comment>
<keyword evidence="4 7" id="KW-0812">Transmembrane</keyword>
<evidence type="ECO:0000256" key="6">
    <source>
        <dbReference type="ARBA" id="ARBA00023136"/>
    </source>
</evidence>
<dbReference type="EMBL" id="AAWL01000002">
    <property type="protein sequence ID" value="EAX48648.1"/>
    <property type="molecule type" value="Genomic_DNA"/>
</dbReference>
<dbReference type="GO" id="GO:0009306">
    <property type="term" value="P:protein secretion"/>
    <property type="evidence" value="ECO:0007669"/>
    <property type="project" value="InterPro"/>
</dbReference>
<feature type="transmembrane region" description="Helical" evidence="7">
    <location>
        <begin position="64"/>
        <end position="82"/>
    </location>
</feature>
<keyword evidence="7" id="KW-0653">Protein transport</keyword>
<dbReference type="PROSITE" id="PS00994">
    <property type="entry name" value="FHIPEP"/>
    <property type="match status" value="1"/>
</dbReference>
<protein>
    <recommendedName>
        <fullName evidence="7">Flagellar biosynthesis protein FlhA</fullName>
    </recommendedName>
</protein>
<keyword evidence="5 7" id="KW-1133">Transmembrane helix</keyword>
<dbReference type="Gene3D" id="1.10.8.540">
    <property type="entry name" value="FHIPEP family, domain 3"/>
    <property type="match status" value="1"/>
</dbReference>
<keyword evidence="7" id="KW-1006">Bacterial flagellum protein export</keyword>
<keyword evidence="8" id="KW-0966">Cell projection</keyword>
<feature type="transmembrane region" description="Helical" evidence="7">
    <location>
        <begin position="16"/>
        <end position="33"/>
    </location>
</feature>
<keyword evidence="8" id="KW-0969">Cilium</keyword>
<evidence type="ECO:0000256" key="4">
    <source>
        <dbReference type="ARBA" id="ARBA00022692"/>
    </source>
</evidence>
<dbReference type="InterPro" id="IPR042194">
    <property type="entry name" value="FHIPEP_1"/>
</dbReference>
<keyword evidence="8" id="KW-0282">Flagellum</keyword>
<dbReference type="InterPro" id="IPR025505">
    <property type="entry name" value="FHIPEP_CS"/>
</dbReference>
<dbReference type="Gene3D" id="3.40.30.60">
    <property type="entry name" value="FHIPEP family, domain 1"/>
    <property type="match status" value="1"/>
</dbReference>
<dbReference type="AlphaFoldDB" id="A1HN20"/>
<dbReference type="eggNOG" id="COG1298">
    <property type="taxonomic scope" value="Bacteria"/>
</dbReference>
<keyword evidence="7" id="KW-1005">Bacterial flagellum biogenesis</keyword>
<gene>
    <name evidence="7" type="primary">flhA</name>
    <name evidence="8" type="ORF">TcarDRAFT_2120</name>
</gene>
<dbReference type="PANTHER" id="PTHR30161:SF1">
    <property type="entry name" value="FLAGELLAR BIOSYNTHESIS PROTEIN FLHA-RELATED"/>
    <property type="match status" value="1"/>
</dbReference>
<proteinExistence type="inferred from homology"/>
<keyword evidence="7" id="KW-0813">Transport</keyword>
<dbReference type="Proteomes" id="UP000005139">
    <property type="component" value="Unassembled WGS sequence"/>
</dbReference>
<reference evidence="8 9" key="1">
    <citation type="submission" date="2007-01" db="EMBL/GenBank/DDBJ databases">
        <title>Annotation of the draft genome assembly of Thermosinus carboxydivorans Nor1.</title>
        <authorList>
            <consortium name="US DOE Joint Genome Institute (JGI-ORNL)"/>
            <person name="Larimer F."/>
            <person name="Land M."/>
            <person name="Hauser L."/>
        </authorList>
    </citation>
    <scope>NUCLEOTIDE SEQUENCE [LARGE SCALE GENOMIC DNA]</scope>
    <source>
        <strain evidence="8 9">Nor1</strain>
    </source>
</reference>
<feature type="transmembrane region" description="Helical" evidence="7">
    <location>
        <begin position="113"/>
        <end position="130"/>
    </location>
</feature>
<dbReference type="GO" id="GO:0044780">
    <property type="term" value="P:bacterial-type flagellum assembly"/>
    <property type="evidence" value="ECO:0007669"/>
    <property type="project" value="InterPro"/>
</dbReference>
<evidence type="ECO:0000313" key="9">
    <source>
        <dbReference type="Proteomes" id="UP000005139"/>
    </source>
</evidence>
<accession>A1HN20</accession>
<dbReference type="PANTHER" id="PTHR30161">
    <property type="entry name" value="FLAGELLAR EXPORT PROTEIN, MEMBRANE FLHA SUBUNIT-RELATED"/>
    <property type="match status" value="1"/>
</dbReference>
<dbReference type="GO" id="GO:0005886">
    <property type="term" value="C:plasma membrane"/>
    <property type="evidence" value="ECO:0007669"/>
    <property type="project" value="UniProtKB-SubCell"/>
</dbReference>
<comment type="function">
    <text evidence="7">Required for formation of the rod structure of the flagellar apparatus. Together with FliI and FliH, may constitute the export apparatus of flagellin.</text>
</comment>
<feature type="transmembrane region" description="Helical" evidence="7">
    <location>
        <begin position="198"/>
        <end position="220"/>
    </location>
</feature>
<organism evidence="8 9">
    <name type="scientific">Thermosinus carboxydivorans Nor1</name>
    <dbReference type="NCBI Taxonomy" id="401526"/>
    <lineage>
        <taxon>Bacteria</taxon>
        <taxon>Bacillati</taxon>
        <taxon>Bacillota</taxon>
        <taxon>Negativicutes</taxon>
        <taxon>Selenomonadales</taxon>
        <taxon>Sporomusaceae</taxon>
        <taxon>Thermosinus</taxon>
    </lineage>
</organism>
<name>A1HN20_9FIRM</name>
<keyword evidence="9" id="KW-1185">Reference proteome</keyword>
<evidence type="ECO:0000256" key="7">
    <source>
        <dbReference type="RuleBase" id="RU364093"/>
    </source>
</evidence>